<feature type="region of interest" description="Disordered" evidence="6">
    <location>
        <begin position="60"/>
        <end position="81"/>
    </location>
</feature>
<accession>A0A9P0CXR6</accession>
<gene>
    <name evidence="7" type="ORF">PSYICH_LOCUS9370</name>
</gene>
<dbReference type="GO" id="GO:0005819">
    <property type="term" value="C:spindle"/>
    <property type="evidence" value="ECO:0007669"/>
    <property type="project" value="UniProtKB-SubCell"/>
</dbReference>
<evidence type="ECO:0000313" key="7">
    <source>
        <dbReference type="EMBL" id="CAH1108413.1"/>
    </source>
</evidence>
<evidence type="ECO:0000256" key="5">
    <source>
        <dbReference type="ARBA" id="ARBA00023212"/>
    </source>
</evidence>
<feature type="compositionally biased region" description="Polar residues" evidence="6">
    <location>
        <begin position="65"/>
        <end position="74"/>
    </location>
</feature>
<reference evidence="7" key="1">
    <citation type="submission" date="2022-01" db="EMBL/GenBank/DDBJ databases">
        <authorList>
            <person name="King R."/>
        </authorList>
    </citation>
    <scope>NUCLEOTIDE SEQUENCE</scope>
</reference>
<organism evidence="7 8">
    <name type="scientific">Psylliodes chrysocephalus</name>
    <dbReference type="NCBI Taxonomy" id="3402493"/>
    <lineage>
        <taxon>Eukaryota</taxon>
        <taxon>Metazoa</taxon>
        <taxon>Ecdysozoa</taxon>
        <taxon>Arthropoda</taxon>
        <taxon>Hexapoda</taxon>
        <taxon>Insecta</taxon>
        <taxon>Pterygota</taxon>
        <taxon>Neoptera</taxon>
        <taxon>Endopterygota</taxon>
        <taxon>Coleoptera</taxon>
        <taxon>Polyphaga</taxon>
        <taxon>Cucujiformia</taxon>
        <taxon>Chrysomeloidea</taxon>
        <taxon>Chrysomelidae</taxon>
        <taxon>Galerucinae</taxon>
        <taxon>Alticini</taxon>
        <taxon>Psylliodes</taxon>
    </lineage>
</organism>
<dbReference type="Proteomes" id="UP001153636">
    <property type="component" value="Chromosome 3"/>
</dbReference>
<evidence type="ECO:0000256" key="4">
    <source>
        <dbReference type="ARBA" id="ARBA00022490"/>
    </source>
</evidence>
<comment type="similarity">
    <text evidence="3">Belongs to the MOZART2 family.</text>
</comment>
<evidence type="ECO:0000256" key="3">
    <source>
        <dbReference type="ARBA" id="ARBA00007286"/>
    </source>
</evidence>
<dbReference type="GO" id="GO:0005813">
    <property type="term" value="C:centrosome"/>
    <property type="evidence" value="ECO:0007669"/>
    <property type="project" value="UniProtKB-SubCell"/>
</dbReference>
<keyword evidence="8" id="KW-1185">Reference proteome</keyword>
<dbReference type="InterPro" id="IPR024332">
    <property type="entry name" value="MOZART2"/>
</dbReference>
<evidence type="ECO:0000313" key="8">
    <source>
        <dbReference type="Proteomes" id="UP001153636"/>
    </source>
</evidence>
<dbReference type="Pfam" id="PF12926">
    <property type="entry name" value="MOZART2"/>
    <property type="match status" value="1"/>
</dbReference>
<dbReference type="AlphaFoldDB" id="A0A9P0CXR6"/>
<dbReference type="OrthoDB" id="10064769at2759"/>
<sequence>MDDLRPHQIELQQLGELAGIHMDFKVFRLIIELLNMGYNADIIYSLLKIIKRSRNPKTRAAVASQPKTLSQKVKNANEKKS</sequence>
<protein>
    <submittedName>
        <fullName evidence="7">Uncharacterized protein</fullName>
    </submittedName>
</protein>
<keyword evidence="4" id="KW-0963">Cytoplasm</keyword>
<evidence type="ECO:0000256" key="6">
    <source>
        <dbReference type="SAM" id="MobiDB-lite"/>
    </source>
</evidence>
<comment type="subcellular location">
    <subcellularLocation>
        <location evidence="2">Cytoplasm</location>
        <location evidence="2">Cytoskeleton</location>
        <location evidence="2">Microtubule organizing center</location>
        <location evidence="2">Centrosome</location>
    </subcellularLocation>
    <subcellularLocation>
        <location evidence="1">Cytoplasm</location>
        <location evidence="1">Cytoskeleton</location>
        <location evidence="1">Spindle</location>
    </subcellularLocation>
</comment>
<evidence type="ECO:0000256" key="2">
    <source>
        <dbReference type="ARBA" id="ARBA00004300"/>
    </source>
</evidence>
<name>A0A9P0CXR6_9CUCU</name>
<keyword evidence="5" id="KW-0206">Cytoskeleton</keyword>
<proteinExistence type="inferred from homology"/>
<dbReference type="EMBL" id="OV651815">
    <property type="protein sequence ID" value="CAH1108413.1"/>
    <property type="molecule type" value="Genomic_DNA"/>
</dbReference>
<evidence type="ECO:0000256" key="1">
    <source>
        <dbReference type="ARBA" id="ARBA00004186"/>
    </source>
</evidence>